<keyword evidence="3 5" id="KW-0067">ATP-binding</keyword>
<dbReference type="FunFam" id="3.40.50.300:FF:000032">
    <property type="entry name" value="Export ABC transporter ATP-binding protein"/>
    <property type="match status" value="1"/>
</dbReference>
<dbReference type="InterPro" id="IPR003593">
    <property type="entry name" value="AAA+_ATPase"/>
</dbReference>
<accession>A0A921GQF5</accession>
<dbReference type="GO" id="GO:0005886">
    <property type="term" value="C:plasma membrane"/>
    <property type="evidence" value="ECO:0007669"/>
    <property type="project" value="TreeGrafter"/>
</dbReference>
<evidence type="ECO:0000313" key="6">
    <source>
        <dbReference type="Proteomes" id="UP000775129"/>
    </source>
</evidence>
<dbReference type="Proteomes" id="UP000775129">
    <property type="component" value="Unassembled WGS sequence"/>
</dbReference>
<dbReference type="InterPro" id="IPR017911">
    <property type="entry name" value="MacB-like_ATP-bd"/>
</dbReference>
<name>A0A921GQF5_9MICO</name>
<dbReference type="AlphaFoldDB" id="A0A921GQF5"/>
<sequence>MRAVTRVHGHGAREVTALRGVDLAVQPGEFVALMGPSGSGKSTLLHLAGGLALPTSGEVLVDGKSLTDLSEAERAVLRRDVLGYVFQELNLLPGLTALENVAFPLELAGLRTRPARAAALGALAEVGIEELASRMPAELSGGQSQRVAIARSLVGPRRLLLADEPTGALDSMSGRDIIALLRGRADAGAGVVLVTHEPRFAAWADRTLQLRDGDVVGVAAPEVTPWSA</sequence>
<reference evidence="5" key="1">
    <citation type="journal article" date="2021" name="PeerJ">
        <title>Extensive microbial diversity within the chicken gut microbiome revealed by metagenomics and culture.</title>
        <authorList>
            <person name="Gilroy R."/>
            <person name="Ravi A."/>
            <person name="Getino M."/>
            <person name="Pursley I."/>
            <person name="Horton D.L."/>
            <person name="Alikhan N.F."/>
            <person name="Baker D."/>
            <person name="Gharbi K."/>
            <person name="Hall N."/>
            <person name="Watson M."/>
            <person name="Adriaenssens E.M."/>
            <person name="Foster-Nyarko E."/>
            <person name="Jarju S."/>
            <person name="Secka A."/>
            <person name="Antonio M."/>
            <person name="Oren A."/>
            <person name="Chaudhuri R.R."/>
            <person name="La Ragione R."/>
            <person name="Hildebrand F."/>
            <person name="Pallen M.J."/>
        </authorList>
    </citation>
    <scope>NUCLEOTIDE SEQUENCE</scope>
    <source>
        <strain evidence="5">1647</strain>
    </source>
</reference>
<dbReference type="InterPro" id="IPR027417">
    <property type="entry name" value="P-loop_NTPase"/>
</dbReference>
<organism evidence="5 6">
    <name type="scientific">Brachybacterium paraconglomeratum</name>
    <dbReference type="NCBI Taxonomy" id="173362"/>
    <lineage>
        <taxon>Bacteria</taxon>
        <taxon>Bacillati</taxon>
        <taxon>Actinomycetota</taxon>
        <taxon>Actinomycetes</taxon>
        <taxon>Micrococcales</taxon>
        <taxon>Dermabacteraceae</taxon>
        <taxon>Brachybacterium</taxon>
    </lineage>
</organism>
<dbReference type="GO" id="GO:0022857">
    <property type="term" value="F:transmembrane transporter activity"/>
    <property type="evidence" value="ECO:0007669"/>
    <property type="project" value="TreeGrafter"/>
</dbReference>
<dbReference type="GO" id="GO:0098796">
    <property type="term" value="C:membrane protein complex"/>
    <property type="evidence" value="ECO:0007669"/>
    <property type="project" value="UniProtKB-ARBA"/>
</dbReference>
<keyword evidence="1" id="KW-0813">Transport</keyword>
<evidence type="ECO:0000313" key="5">
    <source>
        <dbReference type="EMBL" id="HJF50446.1"/>
    </source>
</evidence>
<dbReference type="PANTHER" id="PTHR24220">
    <property type="entry name" value="IMPORT ATP-BINDING PROTEIN"/>
    <property type="match status" value="1"/>
</dbReference>
<dbReference type="Pfam" id="PF00005">
    <property type="entry name" value="ABC_tran"/>
    <property type="match status" value="1"/>
</dbReference>
<dbReference type="Gene3D" id="3.40.50.300">
    <property type="entry name" value="P-loop containing nucleotide triphosphate hydrolases"/>
    <property type="match status" value="1"/>
</dbReference>
<protein>
    <submittedName>
        <fullName evidence="5">ABC transporter ATP-binding protein</fullName>
    </submittedName>
</protein>
<dbReference type="SMART" id="SM00382">
    <property type="entry name" value="AAA"/>
    <property type="match status" value="1"/>
</dbReference>
<evidence type="ECO:0000256" key="2">
    <source>
        <dbReference type="ARBA" id="ARBA00022741"/>
    </source>
</evidence>
<dbReference type="PROSITE" id="PS50893">
    <property type="entry name" value="ABC_TRANSPORTER_2"/>
    <property type="match status" value="1"/>
</dbReference>
<gene>
    <name evidence="5" type="ORF">K8W24_11740</name>
</gene>
<dbReference type="InterPro" id="IPR003439">
    <property type="entry name" value="ABC_transporter-like_ATP-bd"/>
</dbReference>
<dbReference type="PROSITE" id="PS00211">
    <property type="entry name" value="ABC_TRANSPORTER_1"/>
    <property type="match status" value="1"/>
</dbReference>
<dbReference type="RefSeq" id="WP_191459757.1">
    <property type="nucleotide sequence ID" value="NZ_JBCLTI010000002.1"/>
</dbReference>
<dbReference type="InterPro" id="IPR017871">
    <property type="entry name" value="ABC_transporter-like_CS"/>
</dbReference>
<dbReference type="PANTHER" id="PTHR24220:SF685">
    <property type="entry name" value="ABC TRANSPORTER RELATED"/>
    <property type="match status" value="1"/>
</dbReference>
<comment type="caution">
    <text evidence="5">The sequence shown here is derived from an EMBL/GenBank/DDBJ whole genome shotgun (WGS) entry which is preliminary data.</text>
</comment>
<dbReference type="CDD" id="cd03255">
    <property type="entry name" value="ABC_MJ0796_LolCDE_FtsE"/>
    <property type="match status" value="1"/>
</dbReference>
<reference evidence="5" key="2">
    <citation type="submission" date="2021-09" db="EMBL/GenBank/DDBJ databases">
        <authorList>
            <person name="Gilroy R."/>
        </authorList>
    </citation>
    <scope>NUCLEOTIDE SEQUENCE</scope>
    <source>
        <strain evidence="5">1647</strain>
    </source>
</reference>
<keyword evidence="2" id="KW-0547">Nucleotide-binding</keyword>
<evidence type="ECO:0000256" key="1">
    <source>
        <dbReference type="ARBA" id="ARBA00022448"/>
    </source>
</evidence>
<feature type="domain" description="ABC transporter" evidence="4">
    <location>
        <begin position="1"/>
        <end position="227"/>
    </location>
</feature>
<dbReference type="InterPro" id="IPR015854">
    <property type="entry name" value="ABC_transpr_LolD-like"/>
</dbReference>
<evidence type="ECO:0000259" key="4">
    <source>
        <dbReference type="PROSITE" id="PS50893"/>
    </source>
</evidence>
<dbReference type="GO" id="GO:0005524">
    <property type="term" value="F:ATP binding"/>
    <property type="evidence" value="ECO:0007669"/>
    <property type="project" value="UniProtKB-KW"/>
</dbReference>
<dbReference type="GO" id="GO:0016887">
    <property type="term" value="F:ATP hydrolysis activity"/>
    <property type="evidence" value="ECO:0007669"/>
    <property type="project" value="InterPro"/>
</dbReference>
<dbReference type="SUPFAM" id="SSF52540">
    <property type="entry name" value="P-loop containing nucleoside triphosphate hydrolases"/>
    <property type="match status" value="1"/>
</dbReference>
<proteinExistence type="predicted"/>
<evidence type="ECO:0000256" key="3">
    <source>
        <dbReference type="ARBA" id="ARBA00022840"/>
    </source>
</evidence>
<dbReference type="EMBL" id="DYWO01000352">
    <property type="protein sequence ID" value="HJF50446.1"/>
    <property type="molecule type" value="Genomic_DNA"/>
</dbReference>